<proteinExistence type="predicted"/>
<dbReference type="Pfam" id="PF07075">
    <property type="entry name" value="NamZ_N"/>
    <property type="match status" value="1"/>
</dbReference>
<reference evidence="3 4" key="1">
    <citation type="submission" date="2018-11" db="EMBL/GenBank/DDBJ databases">
        <title>Schleiferia aggregans sp. nov., a moderately thermophilic heterotrophic bacterium isolated from microbial mats at a terrestrial hot spring.</title>
        <authorList>
            <person name="Iino T."/>
            <person name="Ohkuma M."/>
            <person name="Haruta S."/>
        </authorList>
    </citation>
    <scope>NUCLEOTIDE SEQUENCE [LARGE SCALE GENOMIC DNA]</scope>
    <source>
        <strain evidence="3 4">LA</strain>
    </source>
</reference>
<comment type="caution">
    <text evidence="3">The sequence shown here is derived from an EMBL/GenBank/DDBJ whole genome shotgun (WGS) entry which is preliminary data.</text>
</comment>
<keyword evidence="4" id="KW-1185">Reference proteome</keyword>
<gene>
    <name evidence="3" type="ORF">JCM31826_13860</name>
</gene>
<dbReference type="Gene3D" id="3.40.50.12170">
    <property type="entry name" value="Uncharacterised protein PF07075, DUF1343"/>
    <property type="match status" value="1"/>
</dbReference>
<evidence type="ECO:0000313" key="4">
    <source>
        <dbReference type="Proteomes" id="UP000286715"/>
    </source>
</evidence>
<sequence>MRIYKYQTFNMLNFGTICGKLARNFDVSITFTLSAMSIARIRNIFLFFFAFTLSTSSAQPYSGIYQTGQWLPLLHGKRFALAVHHASVRDSVHLIDFVLSQGLKPTVIFTPEHGLSGMASAGEKVGHSQYKGIPVISLYGDRKKPTPADLQGVDLVVFDMQDMGVRFFTYISTLSYIMEACAEQGKKIIVLDRPNPHAHYIDGPVLRKGFESFVGLHPVPIVYGMTIGEYAQMVNGEGWLKNGVKADLMVIKIKDYIRKKRYFPTVPPSPNLRTRAAMLLYPSLCLFEGTPISVGRGTDRPFEIIGSPTFADGDFYFTPESRPGASNPPYAGQKCRGFDLRHFAENFMADAAFLYLDWLIGAVELEPNPSKFFAPFFDKLAGTDQLRRQILAGMKAEDIRNSWAEELAGFQRIRSKYLLYPD</sequence>
<dbReference type="PIRSF" id="PIRSF016719">
    <property type="entry name" value="UCP016719"/>
    <property type="match status" value="1"/>
</dbReference>
<name>A0A401XLN4_9FLAO</name>
<dbReference type="Gene3D" id="3.90.1150.140">
    <property type="match status" value="1"/>
</dbReference>
<dbReference type="Pfam" id="PF20732">
    <property type="entry name" value="NamZ_C"/>
    <property type="match status" value="1"/>
</dbReference>
<evidence type="ECO:0000259" key="1">
    <source>
        <dbReference type="Pfam" id="PF07075"/>
    </source>
</evidence>
<dbReference type="RefSeq" id="WP_245966119.1">
    <property type="nucleotide sequence ID" value="NZ_BHZE01000012.1"/>
</dbReference>
<accession>A0A401XLN4</accession>
<dbReference type="Proteomes" id="UP000286715">
    <property type="component" value="Unassembled WGS sequence"/>
</dbReference>
<evidence type="ECO:0008006" key="5">
    <source>
        <dbReference type="Google" id="ProtNLM"/>
    </source>
</evidence>
<feature type="domain" description="Peptidoglycan beta-N-acetylmuramidase NamZ N-terminal" evidence="1">
    <location>
        <begin position="80"/>
        <end position="274"/>
    </location>
</feature>
<dbReference type="GO" id="GO:0033922">
    <property type="term" value="F:peptidoglycan beta-N-acetylmuramidase activity"/>
    <property type="evidence" value="ECO:0007669"/>
    <property type="project" value="InterPro"/>
</dbReference>
<dbReference type="PANTHER" id="PTHR42915:SF1">
    <property type="entry name" value="PEPTIDOGLYCAN BETA-N-ACETYLMURAMIDASE NAMZ"/>
    <property type="match status" value="1"/>
</dbReference>
<dbReference type="PANTHER" id="PTHR42915">
    <property type="entry name" value="HYPOTHETICAL 460 KDA PROTEIN IN FEUA-SIGW INTERGENIC REGION [PRECURSOR]"/>
    <property type="match status" value="1"/>
</dbReference>
<evidence type="ECO:0000259" key="2">
    <source>
        <dbReference type="Pfam" id="PF20732"/>
    </source>
</evidence>
<evidence type="ECO:0000313" key="3">
    <source>
        <dbReference type="EMBL" id="GCD77904.1"/>
    </source>
</evidence>
<organism evidence="3 4">
    <name type="scientific">Thermaurantimonas aggregans</name>
    <dbReference type="NCBI Taxonomy" id="2173829"/>
    <lineage>
        <taxon>Bacteria</taxon>
        <taxon>Pseudomonadati</taxon>
        <taxon>Bacteroidota</taxon>
        <taxon>Flavobacteriia</taxon>
        <taxon>Flavobacteriales</taxon>
        <taxon>Schleiferiaceae</taxon>
        <taxon>Thermaurantimonas</taxon>
    </lineage>
</organism>
<dbReference type="AlphaFoldDB" id="A0A401XLN4"/>
<dbReference type="InterPro" id="IPR048503">
    <property type="entry name" value="NamZ_C"/>
</dbReference>
<dbReference type="EMBL" id="BHZE01000012">
    <property type="protein sequence ID" value="GCD77904.1"/>
    <property type="molecule type" value="Genomic_DNA"/>
</dbReference>
<protein>
    <recommendedName>
        <fullName evidence="5">DUF1343 domain-containing protein</fullName>
    </recommendedName>
</protein>
<feature type="domain" description="Peptidoglycan beta-N-acetylmuramidase NamZ C-terminal" evidence="2">
    <location>
        <begin position="279"/>
        <end position="420"/>
    </location>
</feature>
<dbReference type="InterPro" id="IPR008302">
    <property type="entry name" value="NamZ"/>
</dbReference>
<dbReference type="InterPro" id="IPR048502">
    <property type="entry name" value="NamZ_N"/>
</dbReference>